<sequence>MKKILPVILLLTCCLGSLHSIAQTASPDKFFVSWEIAFPNNDLVSKASFSGGRLEYRRMIKPNFSIGIGASWNSFEQYAGTKTYQAPSGNGAVTTDAVKDIYTVPVTISGHYYLQGGKHIKPYIGVGLGTQYSEQDIYYNIYGIEDNNWGFCVRPEIGFLVRIARGAELNVGGFFNYATNKSDDLGFNHLQHFGINIGFAFP</sequence>
<evidence type="ECO:0000256" key="2">
    <source>
        <dbReference type="SAM" id="SignalP"/>
    </source>
</evidence>
<feature type="domain" description="Outer membrane protein beta-barrel" evidence="3">
    <location>
        <begin position="40"/>
        <end position="197"/>
    </location>
</feature>
<evidence type="ECO:0000259" key="3">
    <source>
        <dbReference type="Pfam" id="PF13505"/>
    </source>
</evidence>
<evidence type="ECO:0000256" key="1">
    <source>
        <dbReference type="ARBA" id="ARBA00022729"/>
    </source>
</evidence>
<keyword evidence="1 2" id="KW-0732">Signal</keyword>
<feature type="chain" id="PRO_5017798216" description="Outer membrane protein beta-barrel domain-containing protein" evidence="2">
    <location>
        <begin position="23"/>
        <end position="202"/>
    </location>
</feature>
<dbReference type="EMBL" id="QTJU01000005">
    <property type="protein sequence ID" value="RFM27300.1"/>
    <property type="molecule type" value="Genomic_DNA"/>
</dbReference>
<accession>A0A3E1NH75</accession>
<dbReference type="SUPFAM" id="SSF56925">
    <property type="entry name" value="OMPA-like"/>
    <property type="match status" value="1"/>
</dbReference>
<dbReference type="Pfam" id="PF13505">
    <property type="entry name" value="OMP_b-brl"/>
    <property type="match status" value="1"/>
</dbReference>
<evidence type="ECO:0000313" key="5">
    <source>
        <dbReference type="Proteomes" id="UP000261284"/>
    </source>
</evidence>
<dbReference type="Proteomes" id="UP000261284">
    <property type="component" value="Unassembled WGS sequence"/>
</dbReference>
<dbReference type="RefSeq" id="WP_116848057.1">
    <property type="nucleotide sequence ID" value="NZ_QTJU01000005.1"/>
</dbReference>
<reference evidence="4 5" key="1">
    <citation type="submission" date="2018-08" db="EMBL/GenBank/DDBJ databases">
        <title>Chitinophagaceae sp. K23C18032701, a novel bacterium isolated from forest soil.</title>
        <authorList>
            <person name="Wang C."/>
        </authorList>
    </citation>
    <scope>NUCLEOTIDE SEQUENCE [LARGE SCALE GENOMIC DNA]</scope>
    <source>
        <strain evidence="4 5">K23C18032701</strain>
    </source>
</reference>
<organism evidence="4 5">
    <name type="scientific">Deminuibacter soli</name>
    <dbReference type="NCBI Taxonomy" id="2291815"/>
    <lineage>
        <taxon>Bacteria</taxon>
        <taxon>Pseudomonadati</taxon>
        <taxon>Bacteroidota</taxon>
        <taxon>Chitinophagia</taxon>
        <taxon>Chitinophagales</taxon>
        <taxon>Chitinophagaceae</taxon>
        <taxon>Deminuibacter</taxon>
    </lineage>
</organism>
<proteinExistence type="predicted"/>
<dbReference type="Gene3D" id="2.40.160.20">
    <property type="match status" value="1"/>
</dbReference>
<dbReference type="InterPro" id="IPR011250">
    <property type="entry name" value="OMP/PagP_B-barrel"/>
</dbReference>
<dbReference type="OrthoDB" id="1094316at2"/>
<comment type="caution">
    <text evidence="4">The sequence shown here is derived from an EMBL/GenBank/DDBJ whole genome shotgun (WGS) entry which is preliminary data.</text>
</comment>
<feature type="signal peptide" evidence="2">
    <location>
        <begin position="1"/>
        <end position="22"/>
    </location>
</feature>
<keyword evidence="5" id="KW-1185">Reference proteome</keyword>
<name>A0A3E1NH75_9BACT</name>
<gene>
    <name evidence="4" type="ORF">DXN05_14830</name>
</gene>
<dbReference type="AlphaFoldDB" id="A0A3E1NH75"/>
<dbReference type="InterPro" id="IPR027385">
    <property type="entry name" value="Beta-barrel_OMP"/>
</dbReference>
<evidence type="ECO:0000313" key="4">
    <source>
        <dbReference type="EMBL" id="RFM27300.1"/>
    </source>
</evidence>
<protein>
    <recommendedName>
        <fullName evidence="3">Outer membrane protein beta-barrel domain-containing protein</fullName>
    </recommendedName>
</protein>